<dbReference type="EMBL" id="JAPWTK010000115">
    <property type="protein sequence ID" value="KAJ8949556.1"/>
    <property type="molecule type" value="Genomic_DNA"/>
</dbReference>
<evidence type="ECO:0000313" key="2">
    <source>
        <dbReference type="Proteomes" id="UP001162162"/>
    </source>
</evidence>
<name>A0AAV8YGJ6_9CUCU</name>
<keyword evidence="2" id="KW-1185">Reference proteome</keyword>
<dbReference type="Proteomes" id="UP001162162">
    <property type="component" value="Unassembled WGS sequence"/>
</dbReference>
<evidence type="ECO:0008006" key="3">
    <source>
        <dbReference type="Google" id="ProtNLM"/>
    </source>
</evidence>
<evidence type="ECO:0000313" key="1">
    <source>
        <dbReference type="EMBL" id="KAJ8949556.1"/>
    </source>
</evidence>
<dbReference type="AlphaFoldDB" id="A0AAV8YGJ6"/>
<gene>
    <name evidence="1" type="ORF">NQ318_016186</name>
</gene>
<organism evidence="1 2">
    <name type="scientific">Aromia moschata</name>
    <dbReference type="NCBI Taxonomy" id="1265417"/>
    <lineage>
        <taxon>Eukaryota</taxon>
        <taxon>Metazoa</taxon>
        <taxon>Ecdysozoa</taxon>
        <taxon>Arthropoda</taxon>
        <taxon>Hexapoda</taxon>
        <taxon>Insecta</taxon>
        <taxon>Pterygota</taxon>
        <taxon>Neoptera</taxon>
        <taxon>Endopterygota</taxon>
        <taxon>Coleoptera</taxon>
        <taxon>Polyphaga</taxon>
        <taxon>Cucujiformia</taxon>
        <taxon>Chrysomeloidea</taxon>
        <taxon>Cerambycidae</taxon>
        <taxon>Cerambycinae</taxon>
        <taxon>Callichromatini</taxon>
        <taxon>Aromia</taxon>
    </lineage>
</organism>
<proteinExistence type="predicted"/>
<reference evidence="1" key="1">
    <citation type="journal article" date="2023" name="Insect Mol. Biol.">
        <title>Genome sequencing provides insights into the evolution of gene families encoding plant cell wall-degrading enzymes in longhorned beetles.</title>
        <authorList>
            <person name="Shin N.R."/>
            <person name="Okamura Y."/>
            <person name="Kirsch R."/>
            <person name="Pauchet Y."/>
        </authorList>
    </citation>
    <scope>NUCLEOTIDE SEQUENCE</scope>
    <source>
        <strain evidence="1">AMC_N1</strain>
    </source>
</reference>
<comment type="caution">
    <text evidence="1">The sequence shown here is derived from an EMBL/GenBank/DDBJ whole genome shotgun (WGS) entry which is preliminary data.</text>
</comment>
<protein>
    <recommendedName>
        <fullName evidence="3">Transposase Tc1-like domain-containing protein</fullName>
    </recommendedName>
</protein>
<sequence length="248" mass="28142">MFVIFLNPVDLQNPKINFIQNQKINNVLLAIQENHHSTLNQLASDFNTAASTVHKIMKKAKYHPYKVFSGSRGACTLDNLKDIPAWPDLRSQRNFVASFSSRRISHSLNEGWKNMLASGSKIPLVRATSGFAMHSFKDKTDCRCCSLSKCSLYAASCGAWHSWAAREWIKSGTRQATMLLASCRIFFGYEIDLVVDALRTSGTVRRMYRLINRLFSSSKAAIFHELEYESSLSCSRITSKEDTRTRRN</sequence>
<accession>A0AAV8YGJ6</accession>